<dbReference type="EMBL" id="BKCJ011779342">
    <property type="protein sequence ID" value="GFD52209.1"/>
    <property type="molecule type" value="Genomic_DNA"/>
</dbReference>
<gene>
    <name evidence="1" type="ORF">Tci_924178</name>
</gene>
<sequence>LASGSGASCGGRCCRIARHGRPGAGLSAKYQLALVVERHVVVEVVVPGSAIRPVVVFQEVGPVGFIQAEAHVAGAAERRELS</sequence>
<dbReference type="AlphaFoldDB" id="A0A699WYF6"/>
<protein>
    <submittedName>
        <fullName evidence="1">Uncharacterized protein</fullName>
    </submittedName>
</protein>
<accession>A0A699WYF6</accession>
<proteinExistence type="predicted"/>
<organism evidence="1">
    <name type="scientific">Tanacetum cinerariifolium</name>
    <name type="common">Dalmatian daisy</name>
    <name type="synonym">Chrysanthemum cinerariifolium</name>
    <dbReference type="NCBI Taxonomy" id="118510"/>
    <lineage>
        <taxon>Eukaryota</taxon>
        <taxon>Viridiplantae</taxon>
        <taxon>Streptophyta</taxon>
        <taxon>Embryophyta</taxon>
        <taxon>Tracheophyta</taxon>
        <taxon>Spermatophyta</taxon>
        <taxon>Magnoliopsida</taxon>
        <taxon>eudicotyledons</taxon>
        <taxon>Gunneridae</taxon>
        <taxon>Pentapetalae</taxon>
        <taxon>asterids</taxon>
        <taxon>campanulids</taxon>
        <taxon>Asterales</taxon>
        <taxon>Asteraceae</taxon>
        <taxon>Asteroideae</taxon>
        <taxon>Anthemideae</taxon>
        <taxon>Anthemidinae</taxon>
        <taxon>Tanacetum</taxon>
    </lineage>
</organism>
<reference evidence="1" key="1">
    <citation type="journal article" date="2019" name="Sci. Rep.">
        <title>Draft genome of Tanacetum cinerariifolium, the natural source of mosquito coil.</title>
        <authorList>
            <person name="Yamashiro T."/>
            <person name="Shiraishi A."/>
            <person name="Satake H."/>
            <person name="Nakayama K."/>
        </authorList>
    </citation>
    <scope>NUCLEOTIDE SEQUENCE</scope>
</reference>
<evidence type="ECO:0000313" key="1">
    <source>
        <dbReference type="EMBL" id="GFD52209.1"/>
    </source>
</evidence>
<feature type="non-terminal residue" evidence="1">
    <location>
        <position position="1"/>
    </location>
</feature>
<comment type="caution">
    <text evidence="1">The sequence shown here is derived from an EMBL/GenBank/DDBJ whole genome shotgun (WGS) entry which is preliminary data.</text>
</comment>
<name>A0A699WYF6_TANCI</name>